<organism evidence="4 5">
    <name type="scientific">Pycnoporus cinnabarinus</name>
    <name type="common">Cinnabar-red polypore</name>
    <name type="synonym">Trametes cinnabarina</name>
    <dbReference type="NCBI Taxonomy" id="5643"/>
    <lineage>
        <taxon>Eukaryota</taxon>
        <taxon>Fungi</taxon>
        <taxon>Dikarya</taxon>
        <taxon>Basidiomycota</taxon>
        <taxon>Agaricomycotina</taxon>
        <taxon>Agaricomycetes</taxon>
        <taxon>Polyporales</taxon>
        <taxon>Polyporaceae</taxon>
        <taxon>Trametes</taxon>
    </lineage>
</organism>
<feature type="domain" description="Heterokaryon incompatibility" evidence="2">
    <location>
        <begin position="8"/>
        <end position="114"/>
    </location>
</feature>
<dbReference type="HOGENOM" id="CLU_361734_0_0_1"/>
<feature type="domain" description="DUF8212" evidence="3">
    <location>
        <begin position="234"/>
        <end position="353"/>
    </location>
</feature>
<dbReference type="EMBL" id="CCBP010000120">
    <property type="protein sequence ID" value="CDO73289.1"/>
    <property type="molecule type" value="Genomic_DNA"/>
</dbReference>
<dbReference type="PANTHER" id="PTHR10622">
    <property type="entry name" value="HET DOMAIN-CONTAINING PROTEIN"/>
    <property type="match status" value="1"/>
</dbReference>
<dbReference type="Pfam" id="PF06985">
    <property type="entry name" value="HET"/>
    <property type="match status" value="1"/>
</dbReference>
<dbReference type="PANTHER" id="PTHR10622:SF10">
    <property type="entry name" value="HET DOMAIN-CONTAINING PROTEIN"/>
    <property type="match status" value="1"/>
</dbReference>
<evidence type="ECO:0000259" key="3">
    <source>
        <dbReference type="Pfam" id="PF26640"/>
    </source>
</evidence>
<sequence>MDPQSVPYAILSHVWAKSEKDLYYPESTYQFVLQIQAHAEQQTGRASSKSTVPLLPAKIREFCKLAARFGYDYAWGDTFCIDKTSSSELSEAITSMFDWYQYADLCCVYLADVKAIPKLDAHGQHFCDVQCFCKSQWFRRGWTLQELLAPPSVHFFSSRWEPLGSKHSLASLISSASGIPHDVLVGKTALGSVSVARRMSWAAVRQTKRKEDEAYSLMGIFGVRISMAYGEGSHAFVRLQEEILKIIPDQTIFAWGRHLKRLSLLRGVTYYFPRLPESPRPLALAQPISASQTDPVNGMPDGNLFASSPQDFHDCANLESIPEVASERTTYTFTPHGVYMQLPVVSIYTNGPSVVMPSHIALLACKTTESKADDTRYLALVLRPRRPEECNDCFVGSLIGTRDEVDKSLRNNNELNIPPECHYRTVWLSATTWDHCRQACRTIKLCIPYRTAMTASDVREGVNHPPMAFFCVPQQRGATAEDAFKLSISKLSQDMLRPLEYEIRLDSDRGGYKIDVLQKGRPVARAWAKCCTCRNINGKAFLAVGFSADLGSAHVQPNGSASHGIDDDRHVKSWDFANGIASKRYVLPGELVPDGGHRRLAARLSLTQTSKRSEGPVGCPEYVLGVEMWWAQQDDFASSTDLARESRQSVINMENFVTPIYGGIPPGSPPPPPPPNQESPGRHMRSYSDVVNPKSHPLAEKHTTVADRAAKPTQPGPSGESLPRGWPERSRGNAVSGKQPGHSEKSLPKSHNANPQPTKPFEEPASVKKQGKR</sequence>
<dbReference type="Proteomes" id="UP000029665">
    <property type="component" value="Unassembled WGS sequence"/>
</dbReference>
<dbReference type="AlphaFoldDB" id="A0A060SM64"/>
<dbReference type="STRING" id="5643.A0A060SM64"/>
<reference evidence="4" key="1">
    <citation type="submission" date="2014-01" db="EMBL/GenBank/DDBJ databases">
        <title>The genome of the white-rot fungus Pycnoporus cinnabarinus: a basidiomycete model with a versatile arsenal for lignocellulosic biomass breakdown.</title>
        <authorList>
            <person name="Levasseur A."/>
            <person name="Lomascolo A."/>
            <person name="Ruiz-Duenas F.J."/>
            <person name="Uzan E."/>
            <person name="Piumi F."/>
            <person name="Kues U."/>
            <person name="Ram A.F.J."/>
            <person name="Murat C."/>
            <person name="Haon M."/>
            <person name="Benoit I."/>
            <person name="Arfi Y."/>
            <person name="Chevret D."/>
            <person name="Drula E."/>
            <person name="Kwon M.J."/>
            <person name="Gouret P."/>
            <person name="Lesage-Meessen L."/>
            <person name="Lombard V."/>
            <person name="Mariette J."/>
            <person name="Noirot C."/>
            <person name="Park J."/>
            <person name="Patyshakuliyeva A."/>
            <person name="Wieneger R.A.B."/>
            <person name="Wosten H.A.B."/>
            <person name="Martin F."/>
            <person name="Coutinho P.M."/>
            <person name="de Vries R."/>
            <person name="Martinez A.T."/>
            <person name="Klopp C."/>
            <person name="Pontarotti P."/>
            <person name="Henrissat B."/>
            <person name="Record E."/>
        </authorList>
    </citation>
    <scope>NUCLEOTIDE SEQUENCE [LARGE SCALE GENOMIC DNA]</scope>
    <source>
        <strain evidence="4">BRFM137</strain>
    </source>
</reference>
<protein>
    <submittedName>
        <fullName evidence="4">Uncharacterized protein</fullName>
    </submittedName>
</protein>
<keyword evidence="5" id="KW-1185">Reference proteome</keyword>
<dbReference type="InterPro" id="IPR010730">
    <property type="entry name" value="HET"/>
</dbReference>
<evidence type="ECO:0000256" key="1">
    <source>
        <dbReference type="SAM" id="MobiDB-lite"/>
    </source>
</evidence>
<proteinExistence type="predicted"/>
<evidence type="ECO:0000313" key="4">
    <source>
        <dbReference type="EMBL" id="CDO73289.1"/>
    </source>
</evidence>
<feature type="compositionally biased region" description="Pro residues" evidence="1">
    <location>
        <begin position="666"/>
        <end position="677"/>
    </location>
</feature>
<dbReference type="OrthoDB" id="5122891at2759"/>
<dbReference type="InterPro" id="IPR058525">
    <property type="entry name" value="DUF8212"/>
</dbReference>
<comment type="caution">
    <text evidence="4">The sequence shown here is derived from an EMBL/GenBank/DDBJ whole genome shotgun (WGS) entry which is preliminary data.</text>
</comment>
<feature type="region of interest" description="Disordered" evidence="1">
    <location>
        <begin position="658"/>
        <end position="773"/>
    </location>
</feature>
<feature type="compositionally biased region" description="Basic and acidic residues" evidence="1">
    <location>
        <begin position="697"/>
        <end position="710"/>
    </location>
</feature>
<gene>
    <name evidence="4" type="ORF">BN946_scf185008.g51</name>
</gene>
<evidence type="ECO:0000259" key="2">
    <source>
        <dbReference type="Pfam" id="PF06985"/>
    </source>
</evidence>
<accession>A0A060SM64</accession>
<evidence type="ECO:0000313" key="5">
    <source>
        <dbReference type="Proteomes" id="UP000029665"/>
    </source>
</evidence>
<dbReference type="Pfam" id="PF26640">
    <property type="entry name" value="DUF8212"/>
    <property type="match status" value="1"/>
</dbReference>
<name>A0A060SM64_PYCCI</name>